<dbReference type="SUPFAM" id="SSF56349">
    <property type="entry name" value="DNA breaking-rejoining enzymes"/>
    <property type="match status" value="1"/>
</dbReference>
<evidence type="ECO:0000256" key="1">
    <source>
        <dbReference type="ARBA" id="ARBA00008857"/>
    </source>
</evidence>
<dbReference type="KEGG" id="ali:AZOLI_0097"/>
<dbReference type="GO" id="GO:0006310">
    <property type="term" value="P:DNA recombination"/>
    <property type="evidence" value="ECO:0007669"/>
    <property type="project" value="UniProtKB-KW"/>
</dbReference>
<dbReference type="InterPro" id="IPR044068">
    <property type="entry name" value="CB"/>
</dbReference>
<feature type="domain" description="Tyr recombinase" evidence="6">
    <location>
        <begin position="122"/>
        <end position="322"/>
    </location>
</feature>
<dbReference type="InterPro" id="IPR002104">
    <property type="entry name" value="Integrase_catalytic"/>
</dbReference>
<dbReference type="HOGENOM" id="CLU_027562_9_2_5"/>
<proteinExistence type="inferred from homology"/>
<dbReference type="STRING" id="862719.AZOLI_0097"/>
<dbReference type="InterPro" id="IPR011010">
    <property type="entry name" value="DNA_brk_join_enz"/>
</dbReference>
<evidence type="ECO:0000313" key="8">
    <source>
        <dbReference type="EMBL" id="CBS85519.1"/>
    </source>
</evidence>
<reference evidence="9" key="1">
    <citation type="journal article" date="2011" name="PLoS Genet.">
        <title>Azospirillum genomes reveal transition of bacteria from aquatic to terrestrial environments.</title>
        <authorList>
            <person name="Wisniewski-Dye F."/>
            <person name="Borziak K."/>
            <person name="Khalsa-Moyers G."/>
            <person name="Alexandre G."/>
            <person name="Sukharnikov L.O."/>
            <person name="Wuichet K."/>
            <person name="Hurst G.B."/>
            <person name="McDonald W.H."/>
            <person name="Robertson J.S."/>
            <person name="Barbe V."/>
            <person name="Calteau A."/>
            <person name="Rouy Z."/>
            <person name="Mangenot S."/>
            <person name="Prigent-Combaret C."/>
            <person name="Normand P."/>
            <person name="Boyer M."/>
            <person name="Siguier P."/>
            <person name="Dessaux Y."/>
            <person name="Elmerich C."/>
            <person name="Condemine G."/>
            <person name="Krishnen G."/>
            <person name="Kennedy I."/>
            <person name="Paterson A.H."/>
            <person name="Gonzalez V."/>
            <person name="Mavingui P."/>
            <person name="Zhulin I.B."/>
        </authorList>
    </citation>
    <scope>NUCLEOTIDE SEQUENCE [LARGE SCALE GENOMIC DNA]</scope>
    <source>
        <strain evidence="9">4B</strain>
    </source>
</reference>
<dbReference type="Gene3D" id="1.10.150.130">
    <property type="match status" value="1"/>
</dbReference>
<keyword evidence="3 5" id="KW-0238">DNA-binding</keyword>
<dbReference type="Pfam" id="PF00589">
    <property type="entry name" value="Phage_integrase"/>
    <property type="match status" value="1"/>
</dbReference>
<dbReference type="Pfam" id="PF02899">
    <property type="entry name" value="Phage_int_SAM_1"/>
    <property type="match status" value="1"/>
</dbReference>
<evidence type="ECO:0000256" key="3">
    <source>
        <dbReference type="ARBA" id="ARBA00023125"/>
    </source>
</evidence>
<sequence length="332" mass="36799">MAVVAVGGSLWWIGMTLAEACAEFLTHCRVAKNLSPHSLRAYTIDLAEFERFAGPATAVAVVDRPLLRRYLSHLFEVRRLKETSVKRRIACLKVMFRWLELDEVIEISPFHRLDARIRLPRRLPRNLTDDEVRRLRAAAFAGAGITGRITETKAVRAARKADHDAFTALVAVEVLLATGLRVGELAGMRAEDVDLTGRVITIVGKGSRQRRVFLPDDAVTALVTAYQGVTGARRRDHDRFLMTGTGGPASTQHLRLLIRGIGEDAQLSRRVTPHMLRHTAATRLLENGVDIRFVQRLLGHQSISTTEIYTTVTDASLRAAVEKAAEGMRGGR</sequence>
<dbReference type="AlphaFoldDB" id="G7Z7U7"/>
<protein>
    <submittedName>
        <fullName evidence="8">Phage integrase</fullName>
    </submittedName>
</protein>
<comment type="similarity">
    <text evidence="1">Belongs to the 'phage' integrase family.</text>
</comment>
<organism evidence="8 9">
    <name type="scientific">Azospirillum lipoferum (strain 4B)</name>
    <dbReference type="NCBI Taxonomy" id="862719"/>
    <lineage>
        <taxon>Bacteria</taxon>
        <taxon>Pseudomonadati</taxon>
        <taxon>Pseudomonadota</taxon>
        <taxon>Alphaproteobacteria</taxon>
        <taxon>Rhodospirillales</taxon>
        <taxon>Azospirillaceae</taxon>
        <taxon>Azospirillum</taxon>
    </lineage>
</organism>
<dbReference type="GO" id="GO:0003677">
    <property type="term" value="F:DNA binding"/>
    <property type="evidence" value="ECO:0007669"/>
    <property type="project" value="UniProtKB-UniRule"/>
</dbReference>
<evidence type="ECO:0000259" key="7">
    <source>
        <dbReference type="PROSITE" id="PS51900"/>
    </source>
</evidence>
<accession>G7Z7U7</accession>
<evidence type="ECO:0000256" key="2">
    <source>
        <dbReference type="ARBA" id="ARBA00022908"/>
    </source>
</evidence>
<feature type="domain" description="Core-binding (CB)" evidence="7">
    <location>
        <begin position="15"/>
        <end position="100"/>
    </location>
</feature>
<dbReference type="PANTHER" id="PTHR30349:SF41">
    <property type="entry name" value="INTEGRASE_RECOMBINASE PROTEIN MJ0367-RELATED"/>
    <property type="match status" value="1"/>
</dbReference>
<dbReference type="GO" id="GO:0015074">
    <property type="term" value="P:DNA integration"/>
    <property type="evidence" value="ECO:0007669"/>
    <property type="project" value="UniProtKB-KW"/>
</dbReference>
<dbReference type="PROSITE" id="PS51900">
    <property type="entry name" value="CB"/>
    <property type="match status" value="1"/>
</dbReference>
<keyword evidence="4" id="KW-0233">DNA recombination</keyword>
<dbReference type="PROSITE" id="PS51898">
    <property type="entry name" value="TYR_RECOMBINASE"/>
    <property type="match status" value="1"/>
</dbReference>
<dbReference type="EMBL" id="FQ311868">
    <property type="protein sequence ID" value="CBS85519.1"/>
    <property type="molecule type" value="Genomic_DNA"/>
</dbReference>
<dbReference type="PANTHER" id="PTHR30349">
    <property type="entry name" value="PHAGE INTEGRASE-RELATED"/>
    <property type="match status" value="1"/>
</dbReference>
<dbReference type="InterPro" id="IPR010998">
    <property type="entry name" value="Integrase_recombinase_N"/>
</dbReference>
<evidence type="ECO:0000259" key="6">
    <source>
        <dbReference type="PROSITE" id="PS51898"/>
    </source>
</evidence>
<dbReference type="InterPro" id="IPR004107">
    <property type="entry name" value="Integrase_SAM-like_N"/>
</dbReference>
<dbReference type="Proteomes" id="UP000005667">
    <property type="component" value="Chromosome"/>
</dbReference>
<evidence type="ECO:0000256" key="5">
    <source>
        <dbReference type="PROSITE-ProRule" id="PRU01248"/>
    </source>
</evidence>
<keyword evidence="2" id="KW-0229">DNA integration</keyword>
<dbReference type="InterPro" id="IPR050090">
    <property type="entry name" value="Tyrosine_recombinase_XerCD"/>
</dbReference>
<gene>
    <name evidence="8" type="ordered locus">AZOLI_0097</name>
</gene>
<evidence type="ECO:0000256" key="4">
    <source>
        <dbReference type="ARBA" id="ARBA00023172"/>
    </source>
</evidence>
<dbReference type="InterPro" id="IPR013762">
    <property type="entry name" value="Integrase-like_cat_sf"/>
</dbReference>
<keyword evidence="9" id="KW-1185">Reference proteome</keyword>
<name>G7Z7U7_AZOL4</name>
<dbReference type="Gene3D" id="1.10.443.10">
    <property type="entry name" value="Intergrase catalytic core"/>
    <property type="match status" value="1"/>
</dbReference>
<evidence type="ECO:0000313" key="9">
    <source>
        <dbReference type="Proteomes" id="UP000005667"/>
    </source>
</evidence>